<sequence length="793" mass="85225">MNRSYSLQIVARPAVPGSAECDPLPADSLVLTDDAAVARQLSQQAEPVVTTVVVPPEAAGWNEQALVRLVTVSDGVPGHLRVITSLHAAGWPAAPEPRLLALQEAAFLAARRMAHADLPDSSVAAVVLDPLRGGIPHPHAALITGLVKAIAWELPHTRAYAVVTDAATLSTALRQLRRESGCVRGLPVAYYRGRSTSGTRLEERLLPVRTISVDADVAPGSTGEGPVVLAVGGSRGITARCLEGLRTAPSALWLLGSTDPETMVAQAREIGDSSSAEYVRRRRAADPEVHLAQVRAYYDRCRRSRESLSQLAVLRQRFGAARVRYLGCDVTDATAVRRAAETIRHTTPRLDLVINGAGISGARRLAAKDLATFRRVRDTKVAGYHHLQAAFGALEPSLWCNFSSVAGAFGLAGESDYGPANDFLNSAARYQSAYSGTAEFAICWSLWGESGLGPRTGFTEYTATAGQLGLIGDAEGQRLFNAEVEAHRPHRPPVSTPLGEAELAMLRTRFPALVDAVPRSPYLGEPSSMDGQDLVWELDLDRYPHLYGHVRQARALVPGALALELAAEAATHLTGSAAVRTFRDIRFQAPIAVDPQVVRYVFTASYHPGGVDRGVLRAGIHSRVPGAGHDRRVPHFEVVVPIGAADPSDQLSRLRPVSTRRAAATMAMSGIFDQLRDVRLEPRLTSARWEPPLATGDDEFFARHRIPWLLVDALLQTACLTGTPGRYATPHVIRELTLHTTENDLALAQTGHDVQLRVDHRDGTADGVALRSGSGEALLTMEGGVVSGREPVR</sequence>
<dbReference type="PROSITE" id="PS52019">
    <property type="entry name" value="PKS_MFAS_DH"/>
    <property type="match status" value="1"/>
</dbReference>
<dbReference type="InterPro" id="IPR057326">
    <property type="entry name" value="KR_dom"/>
</dbReference>
<dbReference type="Pfam" id="PF08659">
    <property type="entry name" value="KR"/>
    <property type="match status" value="1"/>
</dbReference>
<proteinExistence type="predicted"/>
<dbReference type="RefSeq" id="WP_091437189.1">
    <property type="nucleotide sequence ID" value="NZ_BMMJ01000009.1"/>
</dbReference>
<dbReference type="SMART" id="SM00822">
    <property type="entry name" value="PKS_KR"/>
    <property type="match status" value="1"/>
</dbReference>
<dbReference type="InterPro" id="IPR050091">
    <property type="entry name" value="PKS_NRPS_Biosynth_Enz"/>
</dbReference>
<dbReference type="OrthoDB" id="4490964at2"/>
<dbReference type="InterPro" id="IPR036291">
    <property type="entry name" value="NAD(P)-bd_dom_sf"/>
</dbReference>
<dbReference type="PANTHER" id="PTHR43775:SF37">
    <property type="entry name" value="SI:DKEY-61P9.11"/>
    <property type="match status" value="1"/>
</dbReference>
<evidence type="ECO:0000259" key="4">
    <source>
        <dbReference type="PROSITE" id="PS52019"/>
    </source>
</evidence>
<gene>
    <name evidence="5" type="ORF">GA0070617_2753</name>
</gene>
<accession>A0A1C6UL17</accession>
<feature type="domain" description="PKS/mFAS DH" evidence="4">
    <location>
        <begin position="520"/>
        <end position="793"/>
    </location>
</feature>
<dbReference type="Pfam" id="PF21089">
    <property type="entry name" value="PKS_DH_N"/>
    <property type="match status" value="1"/>
</dbReference>
<protein>
    <submittedName>
        <fullName evidence="5">Polyketide synthase dehydratase</fullName>
    </submittedName>
</protein>
<dbReference type="Gene3D" id="3.40.50.720">
    <property type="entry name" value="NAD(P)-binding Rossmann-like Domain"/>
    <property type="match status" value="1"/>
</dbReference>
<keyword evidence="1" id="KW-0596">Phosphopantetheine</keyword>
<reference evidence="5 6" key="1">
    <citation type="submission" date="2016-06" db="EMBL/GenBank/DDBJ databases">
        <authorList>
            <person name="Kjaerup R.B."/>
            <person name="Dalgaard T.S."/>
            <person name="Juul-Madsen H.R."/>
        </authorList>
    </citation>
    <scope>NUCLEOTIDE SEQUENCE [LARGE SCALE GENOMIC DNA]</scope>
    <source>
        <strain evidence="5 6">DSM 45577</strain>
    </source>
</reference>
<dbReference type="SUPFAM" id="SSF51735">
    <property type="entry name" value="NAD(P)-binding Rossmann-fold domains"/>
    <property type="match status" value="1"/>
</dbReference>
<dbReference type="InterPro" id="IPR049552">
    <property type="entry name" value="PKS_DH_N"/>
</dbReference>
<dbReference type="SMART" id="SM00826">
    <property type="entry name" value="PKS_DH"/>
    <property type="match status" value="1"/>
</dbReference>
<evidence type="ECO:0000256" key="2">
    <source>
        <dbReference type="ARBA" id="ARBA00022553"/>
    </source>
</evidence>
<feature type="active site" description="Proton donor; for dehydratase activity" evidence="3">
    <location>
        <position position="712"/>
    </location>
</feature>
<dbReference type="InterPro" id="IPR020807">
    <property type="entry name" value="PKS_DH"/>
</dbReference>
<dbReference type="InterPro" id="IPR013968">
    <property type="entry name" value="PKS_KR"/>
</dbReference>
<dbReference type="Gene3D" id="3.10.129.110">
    <property type="entry name" value="Polyketide synthase dehydratase"/>
    <property type="match status" value="1"/>
</dbReference>
<dbReference type="InterPro" id="IPR049900">
    <property type="entry name" value="PKS_mFAS_DH"/>
</dbReference>
<evidence type="ECO:0000313" key="5">
    <source>
        <dbReference type="EMBL" id="SCL54740.1"/>
    </source>
</evidence>
<name>A0A1C6UL17_9ACTN</name>
<dbReference type="AlphaFoldDB" id="A0A1C6UL17"/>
<evidence type="ECO:0000256" key="3">
    <source>
        <dbReference type="PROSITE-ProRule" id="PRU01363"/>
    </source>
</evidence>
<organism evidence="5 6">
    <name type="scientific">Micromonospora yangpuensis</name>
    <dbReference type="NCBI Taxonomy" id="683228"/>
    <lineage>
        <taxon>Bacteria</taxon>
        <taxon>Bacillati</taxon>
        <taxon>Actinomycetota</taxon>
        <taxon>Actinomycetes</taxon>
        <taxon>Micromonosporales</taxon>
        <taxon>Micromonosporaceae</taxon>
        <taxon>Micromonospora</taxon>
    </lineage>
</organism>
<evidence type="ECO:0000256" key="1">
    <source>
        <dbReference type="ARBA" id="ARBA00022450"/>
    </source>
</evidence>
<dbReference type="PANTHER" id="PTHR43775">
    <property type="entry name" value="FATTY ACID SYNTHASE"/>
    <property type="match status" value="1"/>
</dbReference>
<dbReference type="InterPro" id="IPR042104">
    <property type="entry name" value="PKS_dehydratase_sf"/>
</dbReference>
<dbReference type="STRING" id="683228.GA0070617_2753"/>
<feature type="region of interest" description="C-terminal hotdog fold" evidence="3">
    <location>
        <begin position="662"/>
        <end position="793"/>
    </location>
</feature>
<evidence type="ECO:0000313" key="6">
    <source>
        <dbReference type="Proteomes" id="UP000198937"/>
    </source>
</evidence>
<dbReference type="GO" id="GO:0006633">
    <property type="term" value="P:fatty acid biosynthetic process"/>
    <property type="evidence" value="ECO:0007669"/>
    <property type="project" value="TreeGrafter"/>
</dbReference>
<feature type="region of interest" description="N-terminal hotdog fold" evidence="3">
    <location>
        <begin position="520"/>
        <end position="647"/>
    </location>
</feature>
<feature type="active site" description="Proton acceptor; for dehydratase activity" evidence="3">
    <location>
        <position position="549"/>
    </location>
</feature>
<keyword evidence="2" id="KW-0597">Phosphoprotein</keyword>
<dbReference type="Proteomes" id="UP000198937">
    <property type="component" value="Unassembled WGS sequence"/>
</dbReference>
<dbReference type="GO" id="GO:0004312">
    <property type="term" value="F:fatty acid synthase activity"/>
    <property type="evidence" value="ECO:0007669"/>
    <property type="project" value="TreeGrafter"/>
</dbReference>
<dbReference type="EMBL" id="FMIA01000002">
    <property type="protein sequence ID" value="SCL54740.1"/>
    <property type="molecule type" value="Genomic_DNA"/>
</dbReference>
<keyword evidence="6" id="KW-1185">Reference proteome</keyword>